<sequence length="93" mass="9922">MMWERGNTSSPSIVEGTLTPTVSIIQSPTEASTLQPSETETETTKEYPNIAGQKSIHKEIGVYLDNGWSKKGSGCCCANGVSGGSGENKLWNQ</sequence>
<proteinExistence type="predicted"/>
<evidence type="ECO:0000256" key="1">
    <source>
        <dbReference type="SAM" id="MobiDB-lite"/>
    </source>
</evidence>
<reference evidence="2" key="1">
    <citation type="submission" date="2021-06" db="EMBL/GenBank/DDBJ databases">
        <authorList>
            <person name="Kallberg Y."/>
            <person name="Tangrot J."/>
            <person name="Rosling A."/>
        </authorList>
    </citation>
    <scope>NUCLEOTIDE SEQUENCE</scope>
    <source>
        <strain evidence="2">UK204</strain>
    </source>
</reference>
<dbReference type="AlphaFoldDB" id="A0A9N9D4T0"/>
<feature type="region of interest" description="Disordered" evidence="1">
    <location>
        <begin position="26"/>
        <end position="45"/>
    </location>
</feature>
<dbReference type="EMBL" id="CAJVPQ010003340">
    <property type="protein sequence ID" value="CAG8625261.1"/>
    <property type="molecule type" value="Genomic_DNA"/>
</dbReference>
<dbReference type="Proteomes" id="UP000789570">
    <property type="component" value="Unassembled WGS sequence"/>
</dbReference>
<feature type="region of interest" description="Disordered" evidence="1">
    <location>
        <begin position="1"/>
        <end position="21"/>
    </location>
</feature>
<gene>
    <name evidence="2" type="ORF">FCALED_LOCUS9768</name>
</gene>
<evidence type="ECO:0000313" key="2">
    <source>
        <dbReference type="EMBL" id="CAG8625261.1"/>
    </source>
</evidence>
<organism evidence="2 3">
    <name type="scientific">Funneliformis caledonium</name>
    <dbReference type="NCBI Taxonomy" id="1117310"/>
    <lineage>
        <taxon>Eukaryota</taxon>
        <taxon>Fungi</taxon>
        <taxon>Fungi incertae sedis</taxon>
        <taxon>Mucoromycota</taxon>
        <taxon>Glomeromycotina</taxon>
        <taxon>Glomeromycetes</taxon>
        <taxon>Glomerales</taxon>
        <taxon>Glomeraceae</taxon>
        <taxon>Funneliformis</taxon>
    </lineage>
</organism>
<name>A0A9N9D4T0_9GLOM</name>
<evidence type="ECO:0000313" key="3">
    <source>
        <dbReference type="Proteomes" id="UP000789570"/>
    </source>
</evidence>
<keyword evidence="3" id="KW-1185">Reference proteome</keyword>
<protein>
    <submittedName>
        <fullName evidence="2">12890_t:CDS:1</fullName>
    </submittedName>
</protein>
<accession>A0A9N9D4T0</accession>
<feature type="compositionally biased region" description="Polar residues" evidence="1">
    <location>
        <begin position="26"/>
        <end position="38"/>
    </location>
</feature>
<comment type="caution">
    <text evidence="2">The sequence shown here is derived from an EMBL/GenBank/DDBJ whole genome shotgun (WGS) entry which is preliminary data.</text>
</comment>